<keyword evidence="1" id="KW-1015">Disulfide bond</keyword>
<name>A0A6J8AKW4_MYTCO</name>
<sequence>MSNHNVFIIVSAIVVAVQSSSDIKTYRINAKVPGGSINEDIVVDSDKHLMTVNVGNVYHLQSDCPSTINLHDFEKGKLAMKNIDTGKCLVMDTKENLNATIDLLEKITRLKMTHEIKAEKLVDVYPTTYDRLLEEAGEHIIEFCKGYELLYGEIIDYQEGVKRRDKRKAKKKGGTKLICIVKLFNHSAVKTLC</sequence>
<gene>
    <name evidence="4" type="ORF">MCOR_7830</name>
</gene>
<protein>
    <submittedName>
        <fullName evidence="4">PDE1</fullName>
        <ecNumber evidence="4">3.1.4.17</ecNumber>
    </submittedName>
</protein>
<evidence type="ECO:0000313" key="5">
    <source>
        <dbReference type="Proteomes" id="UP000507470"/>
    </source>
</evidence>
<accession>A0A6J8AKW4</accession>
<reference evidence="4 5" key="1">
    <citation type="submission" date="2020-06" db="EMBL/GenBank/DDBJ databases">
        <authorList>
            <person name="Li R."/>
            <person name="Bekaert M."/>
        </authorList>
    </citation>
    <scope>NUCLEOTIDE SEQUENCE [LARGE SCALE GENOMIC DNA]</scope>
    <source>
        <strain evidence="5">wild</strain>
    </source>
</reference>
<dbReference type="Proteomes" id="UP000507470">
    <property type="component" value="Unassembled WGS sequence"/>
</dbReference>
<evidence type="ECO:0000313" key="4">
    <source>
        <dbReference type="EMBL" id="CAC5368207.1"/>
    </source>
</evidence>
<dbReference type="EC" id="3.1.4.17" evidence="4"/>
<keyword evidence="4" id="KW-0378">Hydrolase</keyword>
<feature type="chain" id="PRO_5027102307" evidence="2">
    <location>
        <begin position="20"/>
        <end position="193"/>
    </location>
</feature>
<feature type="domain" description="BRICHOS" evidence="3">
    <location>
        <begin position="61"/>
        <end position="152"/>
    </location>
</feature>
<dbReference type="InterPro" id="IPR007084">
    <property type="entry name" value="BRICHOS_dom"/>
</dbReference>
<proteinExistence type="predicted"/>
<organism evidence="4 5">
    <name type="scientific">Mytilus coruscus</name>
    <name type="common">Sea mussel</name>
    <dbReference type="NCBI Taxonomy" id="42192"/>
    <lineage>
        <taxon>Eukaryota</taxon>
        <taxon>Metazoa</taxon>
        <taxon>Spiralia</taxon>
        <taxon>Lophotrochozoa</taxon>
        <taxon>Mollusca</taxon>
        <taxon>Bivalvia</taxon>
        <taxon>Autobranchia</taxon>
        <taxon>Pteriomorphia</taxon>
        <taxon>Mytilida</taxon>
        <taxon>Mytiloidea</taxon>
        <taxon>Mytilidae</taxon>
        <taxon>Mytilinae</taxon>
        <taxon>Mytilus</taxon>
    </lineage>
</organism>
<dbReference type="PROSITE" id="PS50869">
    <property type="entry name" value="BRICHOS"/>
    <property type="match status" value="1"/>
</dbReference>
<feature type="signal peptide" evidence="2">
    <location>
        <begin position="1"/>
        <end position="19"/>
    </location>
</feature>
<evidence type="ECO:0000256" key="1">
    <source>
        <dbReference type="ARBA" id="ARBA00023157"/>
    </source>
</evidence>
<dbReference type="GO" id="GO:0004114">
    <property type="term" value="F:3',5'-cyclic-nucleotide phosphodiesterase activity"/>
    <property type="evidence" value="ECO:0007669"/>
    <property type="project" value="UniProtKB-EC"/>
</dbReference>
<evidence type="ECO:0000259" key="3">
    <source>
        <dbReference type="PROSITE" id="PS50869"/>
    </source>
</evidence>
<evidence type="ECO:0000256" key="2">
    <source>
        <dbReference type="SAM" id="SignalP"/>
    </source>
</evidence>
<dbReference type="AlphaFoldDB" id="A0A6J8AKW4"/>
<dbReference type="OrthoDB" id="6145969at2759"/>
<keyword evidence="2" id="KW-0732">Signal</keyword>
<keyword evidence="5" id="KW-1185">Reference proteome</keyword>
<dbReference type="EMBL" id="CACVKT020001453">
    <property type="protein sequence ID" value="CAC5368207.1"/>
    <property type="molecule type" value="Genomic_DNA"/>
</dbReference>